<organism evidence="1 2">
    <name type="scientific">Plantactinospora sonchi</name>
    <dbReference type="NCBI Taxonomy" id="1544735"/>
    <lineage>
        <taxon>Bacteria</taxon>
        <taxon>Bacillati</taxon>
        <taxon>Actinomycetota</taxon>
        <taxon>Actinomycetes</taxon>
        <taxon>Micromonosporales</taxon>
        <taxon>Micromonosporaceae</taxon>
        <taxon>Plantactinospora</taxon>
    </lineage>
</organism>
<gene>
    <name evidence="1" type="ORF">V1633_25210</name>
</gene>
<dbReference type="EMBL" id="JAZGQK010000023">
    <property type="protein sequence ID" value="MEE6261790.1"/>
    <property type="molecule type" value="Genomic_DNA"/>
</dbReference>
<dbReference type="Proteomes" id="UP001332243">
    <property type="component" value="Unassembled WGS sequence"/>
</dbReference>
<keyword evidence="2" id="KW-1185">Reference proteome</keyword>
<proteinExistence type="predicted"/>
<evidence type="ECO:0000313" key="1">
    <source>
        <dbReference type="EMBL" id="MEE6261790.1"/>
    </source>
</evidence>
<protein>
    <recommendedName>
        <fullName evidence="3">ESX-1 secretion-associated protein</fullName>
    </recommendedName>
</protein>
<evidence type="ECO:0000313" key="2">
    <source>
        <dbReference type="Proteomes" id="UP001332243"/>
    </source>
</evidence>
<dbReference type="RefSeq" id="WP_331216878.1">
    <property type="nucleotide sequence ID" value="NZ_JAZGQK010000023.1"/>
</dbReference>
<reference evidence="1 2" key="1">
    <citation type="submission" date="2024-01" db="EMBL/GenBank/DDBJ databases">
        <title>Genome insights into Plantactinospora sonchi sp. nov.</title>
        <authorList>
            <person name="Wang L."/>
        </authorList>
    </citation>
    <scope>NUCLEOTIDE SEQUENCE [LARGE SCALE GENOMIC DNA]</scope>
    <source>
        <strain evidence="1 2">NEAU-QY2</strain>
    </source>
</reference>
<accession>A0ABU7RZ64</accession>
<evidence type="ECO:0008006" key="3">
    <source>
        <dbReference type="Google" id="ProtNLM"/>
    </source>
</evidence>
<name>A0ABU7RZ64_9ACTN</name>
<sequence length="104" mass="11351">MDLRASIEALRADADIWANVGAVTSRAASAVDGLDLDESQLSWASNPTGLLVTYREIQAKAARLLREGTTNLNNLSRTLDQVATAYEDNDQTAAKRFDGIWEPK</sequence>
<comment type="caution">
    <text evidence="1">The sequence shown here is derived from an EMBL/GenBank/DDBJ whole genome shotgun (WGS) entry which is preliminary data.</text>
</comment>